<dbReference type="EMBL" id="AZGE01000004">
    <property type="protein sequence ID" value="KRM16276.1"/>
    <property type="molecule type" value="Genomic_DNA"/>
</dbReference>
<dbReference type="NCBIfam" id="TIGR01167">
    <property type="entry name" value="LPXTG_anchor"/>
    <property type="match status" value="1"/>
</dbReference>
<sequence length="682" mass="72641">MRGAMTMLSRDNQKEILRKYTGQRQHYAIKKLTVGVSSVLIGLSFLGVQAQNASADANAAPVVSTTQVESNENGNQGLTDSVSVAKNVTSANLVTVSNSATERAKLNQDLPAIYTNNPSDGSAVKTAGDHIIPGLANEAQYNLSVTARNGSTSGSQAGKTAGVYLPSGETTKHALVNYQTAQNLQINFELSNPTDQEMQISPVVYLNPYGPYHNVVDPSLLRFGDKGEIVDQNGQVINGLQLVFAFNGNKNYYTYDELVARGLAVGQADTFKVVGTLAAHTTAHVILPLTFDTANIGTYLTTHQSAANEIWLAGANDTGTIDLYLSTPLWRQTDVANDDILPMLKTAESLYQLLPAETTAQLLAALPKAGAVLVNVSNIGNVGGSANSSDPVLWMNGTYQLKLDQVQDVLRQFGYTVNLTPDGQNFVDHYTYNTQAMQGVQNADGNLDVKTNYGFYVEVHPVLLTRDIETQVGSKLISDWQPTDNIVAVNNLDYQGSGTTGDIFKLVPVAPSQVRVVGIANQDGQTVSTIDPTVPGTYTVSYEYYLNGNQNPAFRVTNTAQVRVTQATTPIVPVDPEIIDPNKVHNDDDHGGNDNSKPNGELIDGENGSNSQTGRGQLTGQGQSAGQATGVVSASRYSVPTASASQAQQQLPQTGNHSSMAVAGLGIASFLAMFGLARGKQH</sequence>
<dbReference type="AlphaFoldDB" id="A0A0R1WJ40"/>
<protein>
    <submittedName>
        <fullName evidence="4">Gram-positive signal peptide protein, ysirk family</fullName>
    </submittedName>
</protein>
<proteinExistence type="predicted"/>
<feature type="region of interest" description="Disordered" evidence="2">
    <location>
        <begin position="572"/>
        <end position="631"/>
    </location>
</feature>
<evidence type="ECO:0000256" key="1">
    <source>
        <dbReference type="ARBA" id="ARBA00022729"/>
    </source>
</evidence>
<dbReference type="Proteomes" id="UP000050973">
    <property type="component" value="Unassembled WGS sequence"/>
</dbReference>
<feature type="domain" description="YSIRK Gram-positive signal peptide" evidence="3">
    <location>
        <begin position="24"/>
        <end position="46"/>
    </location>
</feature>
<evidence type="ECO:0000259" key="3">
    <source>
        <dbReference type="Pfam" id="PF04650"/>
    </source>
</evidence>
<reference evidence="4 5" key="1">
    <citation type="journal article" date="2015" name="Genome Announc.">
        <title>Expanding the biotechnology potential of lactobacilli through comparative genomics of 213 strains and associated genera.</title>
        <authorList>
            <person name="Sun Z."/>
            <person name="Harris H.M."/>
            <person name="McCann A."/>
            <person name="Guo C."/>
            <person name="Argimon S."/>
            <person name="Zhang W."/>
            <person name="Yang X."/>
            <person name="Jeffery I.B."/>
            <person name="Cooney J.C."/>
            <person name="Kagawa T.F."/>
            <person name="Liu W."/>
            <person name="Song Y."/>
            <person name="Salvetti E."/>
            <person name="Wrobel A."/>
            <person name="Rasinkangas P."/>
            <person name="Parkhill J."/>
            <person name="Rea M.C."/>
            <person name="O'Sullivan O."/>
            <person name="Ritari J."/>
            <person name="Douillard F.P."/>
            <person name="Paul Ross R."/>
            <person name="Yang R."/>
            <person name="Briner A.E."/>
            <person name="Felis G.E."/>
            <person name="de Vos W.M."/>
            <person name="Barrangou R."/>
            <person name="Klaenhammer T.R."/>
            <person name="Caufield P.W."/>
            <person name="Cui Y."/>
            <person name="Zhang H."/>
            <person name="O'Toole P.W."/>
        </authorList>
    </citation>
    <scope>NUCLEOTIDE SEQUENCE [LARGE SCALE GENOMIC DNA]</scope>
    <source>
        <strain evidence="4 5">DSM 4864</strain>
    </source>
</reference>
<evidence type="ECO:0000313" key="5">
    <source>
        <dbReference type="Proteomes" id="UP000050973"/>
    </source>
</evidence>
<organism evidence="4 5">
    <name type="scientific">Limosilactobacillus oris DSM 4864</name>
    <dbReference type="NCBI Taxonomy" id="1423779"/>
    <lineage>
        <taxon>Bacteria</taxon>
        <taxon>Bacillati</taxon>
        <taxon>Bacillota</taxon>
        <taxon>Bacilli</taxon>
        <taxon>Lactobacillales</taxon>
        <taxon>Lactobacillaceae</taxon>
        <taxon>Limosilactobacillus</taxon>
    </lineage>
</organism>
<dbReference type="PATRIC" id="fig|1423779.3.peg.1432"/>
<evidence type="ECO:0000313" key="4">
    <source>
        <dbReference type="EMBL" id="KRM16276.1"/>
    </source>
</evidence>
<accession>A0A0R1WJ40</accession>
<dbReference type="NCBIfam" id="TIGR01168">
    <property type="entry name" value="YSIRK_signal"/>
    <property type="match status" value="1"/>
</dbReference>
<dbReference type="Pfam" id="PF04650">
    <property type="entry name" value="YSIRK_signal"/>
    <property type="match status" value="1"/>
</dbReference>
<name>A0A0R1WJ40_9LACO</name>
<keyword evidence="1" id="KW-0732">Signal</keyword>
<comment type="caution">
    <text evidence="4">The sequence shown here is derived from an EMBL/GenBank/DDBJ whole genome shotgun (WGS) entry which is preliminary data.</text>
</comment>
<feature type="compositionally biased region" description="Basic and acidic residues" evidence="2">
    <location>
        <begin position="580"/>
        <end position="592"/>
    </location>
</feature>
<feature type="compositionally biased region" description="Low complexity" evidence="2">
    <location>
        <begin position="612"/>
        <end position="630"/>
    </location>
</feature>
<dbReference type="InterPro" id="IPR005877">
    <property type="entry name" value="YSIRK_signal_dom"/>
</dbReference>
<evidence type="ECO:0000256" key="2">
    <source>
        <dbReference type="SAM" id="MobiDB-lite"/>
    </source>
</evidence>
<gene>
    <name evidence="4" type="ORF">FC49_GL001393</name>
</gene>